<gene>
    <name evidence="2" type="ORF">HNQ40_001227</name>
</gene>
<feature type="transmembrane region" description="Helical" evidence="1">
    <location>
        <begin position="20"/>
        <end position="38"/>
    </location>
</feature>
<protein>
    <submittedName>
        <fullName evidence="2">Uncharacterized protein</fullName>
    </submittedName>
</protein>
<evidence type="ECO:0000256" key="1">
    <source>
        <dbReference type="SAM" id="Phobius"/>
    </source>
</evidence>
<sequence>MTNDQSPESSTPHHPGPTELYILAAGLLLGILLGPAVLGRVAPKAQASLFGGGPATQQIIEFEEETASMLAALQATGVTPDAVDEQLEMRDLQGQALYQARAALMDRTALMRVLCVFVLLGGLMALEAALGRGGRGWRLARYAVAGLGLALIIARPSLIASIPSAFGV</sequence>
<dbReference type="EMBL" id="JACHGY010000001">
    <property type="protein sequence ID" value="MBB6429421.1"/>
    <property type="molecule type" value="Genomic_DNA"/>
</dbReference>
<keyword evidence="1" id="KW-0472">Membrane</keyword>
<comment type="caution">
    <text evidence="2">The sequence shown here is derived from an EMBL/GenBank/DDBJ whole genome shotgun (WGS) entry which is preliminary data.</text>
</comment>
<keyword evidence="1" id="KW-0812">Transmembrane</keyword>
<feature type="transmembrane region" description="Helical" evidence="1">
    <location>
        <begin position="142"/>
        <end position="166"/>
    </location>
</feature>
<name>A0A7X0LK99_9BACT</name>
<evidence type="ECO:0000313" key="3">
    <source>
        <dbReference type="Proteomes" id="UP000541810"/>
    </source>
</evidence>
<evidence type="ECO:0000313" key="2">
    <source>
        <dbReference type="EMBL" id="MBB6429421.1"/>
    </source>
</evidence>
<dbReference type="AlphaFoldDB" id="A0A7X0LK99"/>
<dbReference type="RefSeq" id="WP_184677000.1">
    <property type="nucleotide sequence ID" value="NZ_JACHGY010000001.1"/>
</dbReference>
<dbReference type="Proteomes" id="UP000541810">
    <property type="component" value="Unassembled WGS sequence"/>
</dbReference>
<keyword evidence="3" id="KW-1185">Reference proteome</keyword>
<accession>A0A7X0LK99</accession>
<feature type="transmembrane region" description="Helical" evidence="1">
    <location>
        <begin position="109"/>
        <end position="130"/>
    </location>
</feature>
<proteinExistence type="predicted"/>
<reference evidence="2 3" key="1">
    <citation type="submission" date="2020-08" db="EMBL/GenBank/DDBJ databases">
        <title>Genomic Encyclopedia of Type Strains, Phase IV (KMG-IV): sequencing the most valuable type-strain genomes for metagenomic binning, comparative biology and taxonomic classification.</title>
        <authorList>
            <person name="Goeker M."/>
        </authorList>
    </citation>
    <scope>NUCLEOTIDE SEQUENCE [LARGE SCALE GENOMIC DNA]</scope>
    <source>
        <strain evidence="2 3">DSM 103725</strain>
    </source>
</reference>
<keyword evidence="1" id="KW-1133">Transmembrane helix</keyword>
<organism evidence="2 3">
    <name type="scientific">Algisphaera agarilytica</name>
    <dbReference type="NCBI Taxonomy" id="1385975"/>
    <lineage>
        <taxon>Bacteria</taxon>
        <taxon>Pseudomonadati</taxon>
        <taxon>Planctomycetota</taxon>
        <taxon>Phycisphaerae</taxon>
        <taxon>Phycisphaerales</taxon>
        <taxon>Phycisphaeraceae</taxon>
        <taxon>Algisphaera</taxon>
    </lineage>
</organism>